<comment type="caution">
    <text evidence="1">The sequence shown here is derived from an EMBL/GenBank/DDBJ whole genome shotgun (WGS) entry which is preliminary data.</text>
</comment>
<gene>
    <name evidence="1" type="ORF">CCAP1982_LOCUS11847</name>
</gene>
<name>A0A811UW18_CERCA</name>
<sequence>MDKYIITEIMKEYLDSSDPYDSLLSSSEIESSEATDLIIIASGLDLQGPIFLHEPPHRIEFSNNTGGLVECSGHGSPPPEAVNIIIVQDIRQHWETVICNYLPKPRIYISSRMEKINIIETLN</sequence>
<reference evidence="1" key="1">
    <citation type="submission" date="2020-11" db="EMBL/GenBank/DDBJ databases">
        <authorList>
            <person name="Whitehead M."/>
        </authorList>
    </citation>
    <scope>NUCLEOTIDE SEQUENCE</scope>
    <source>
        <strain evidence="1">EGII</strain>
    </source>
</reference>
<dbReference type="AlphaFoldDB" id="A0A811UW18"/>
<organism evidence="1 2">
    <name type="scientific">Ceratitis capitata</name>
    <name type="common">Mediterranean fruit fly</name>
    <name type="synonym">Tephritis capitata</name>
    <dbReference type="NCBI Taxonomy" id="7213"/>
    <lineage>
        <taxon>Eukaryota</taxon>
        <taxon>Metazoa</taxon>
        <taxon>Ecdysozoa</taxon>
        <taxon>Arthropoda</taxon>
        <taxon>Hexapoda</taxon>
        <taxon>Insecta</taxon>
        <taxon>Pterygota</taxon>
        <taxon>Neoptera</taxon>
        <taxon>Endopterygota</taxon>
        <taxon>Diptera</taxon>
        <taxon>Brachycera</taxon>
        <taxon>Muscomorpha</taxon>
        <taxon>Tephritoidea</taxon>
        <taxon>Tephritidae</taxon>
        <taxon>Ceratitis</taxon>
        <taxon>Ceratitis</taxon>
    </lineage>
</organism>
<proteinExistence type="predicted"/>
<evidence type="ECO:0000313" key="2">
    <source>
        <dbReference type="Proteomes" id="UP000606786"/>
    </source>
</evidence>
<evidence type="ECO:0000313" key="1">
    <source>
        <dbReference type="EMBL" id="CAD7003389.1"/>
    </source>
</evidence>
<dbReference type="OrthoDB" id="5982258at2759"/>
<protein>
    <submittedName>
        <fullName evidence="1">(Mediterranean fruit fly) hypothetical protein</fullName>
    </submittedName>
</protein>
<keyword evidence="2" id="KW-1185">Reference proteome</keyword>
<dbReference type="EMBL" id="CAJHJT010000034">
    <property type="protein sequence ID" value="CAD7003389.1"/>
    <property type="molecule type" value="Genomic_DNA"/>
</dbReference>
<accession>A0A811UW18</accession>
<dbReference type="Proteomes" id="UP000606786">
    <property type="component" value="Unassembled WGS sequence"/>
</dbReference>